<dbReference type="InterPro" id="IPR020103">
    <property type="entry name" value="PsdUridine_synth_cat_dom_sf"/>
</dbReference>
<dbReference type="GO" id="GO:0032544">
    <property type="term" value="P:plastid translation"/>
    <property type="evidence" value="ECO:0007669"/>
    <property type="project" value="TreeGrafter"/>
</dbReference>
<accession>A0AA89B2S9</accession>
<dbReference type="GO" id="GO:0009982">
    <property type="term" value="F:pseudouridine synthase activity"/>
    <property type="evidence" value="ECO:0007669"/>
    <property type="project" value="InterPro"/>
</dbReference>
<dbReference type="PANTHER" id="PTHR47683:SF2">
    <property type="entry name" value="RNA-BINDING S4 DOMAIN-CONTAINING PROTEIN"/>
    <property type="match status" value="1"/>
</dbReference>
<protein>
    <submittedName>
        <fullName evidence="2">Uncharacterized protein</fullName>
    </submittedName>
</protein>
<comment type="caution">
    <text evidence="2">The sequence shown here is derived from an EMBL/GenBank/DDBJ whole genome shotgun (WGS) entry which is preliminary data.</text>
</comment>
<evidence type="ECO:0000313" key="3">
    <source>
        <dbReference type="Proteomes" id="UP001188597"/>
    </source>
</evidence>
<dbReference type="Proteomes" id="UP001188597">
    <property type="component" value="Unassembled WGS sequence"/>
</dbReference>
<dbReference type="GO" id="GO:0003723">
    <property type="term" value="F:RNA binding"/>
    <property type="evidence" value="ECO:0007669"/>
    <property type="project" value="InterPro"/>
</dbReference>
<dbReference type="InterPro" id="IPR042092">
    <property type="entry name" value="PsdUridine_s_RsuA/RluB/E/F_cat"/>
</dbReference>
<dbReference type="PANTHER" id="PTHR47683">
    <property type="entry name" value="PSEUDOURIDINE SYNTHASE FAMILY PROTEIN-RELATED"/>
    <property type="match status" value="1"/>
</dbReference>
<name>A0AA89B2S9_9ASTE</name>
<dbReference type="GO" id="GO:0001522">
    <property type="term" value="P:pseudouridine synthesis"/>
    <property type="evidence" value="ECO:0007669"/>
    <property type="project" value="InterPro"/>
</dbReference>
<dbReference type="AlphaFoldDB" id="A0AA89B2S9"/>
<sequence>MAVEYIATIEGAVNKRHLIAISEGTIIDGVHCTPDAVELLPQQRDISRPRLRIVKQDTNKKRNGLGNKGLSDKVHEGRNHEVRELVKKARLQIHSLKRVRIGAYRLPPDLG</sequence>
<organism evidence="2 3">
    <name type="scientific">Escallonia herrerae</name>
    <dbReference type="NCBI Taxonomy" id="1293975"/>
    <lineage>
        <taxon>Eukaryota</taxon>
        <taxon>Viridiplantae</taxon>
        <taxon>Streptophyta</taxon>
        <taxon>Embryophyta</taxon>
        <taxon>Tracheophyta</taxon>
        <taxon>Spermatophyta</taxon>
        <taxon>Magnoliopsida</taxon>
        <taxon>eudicotyledons</taxon>
        <taxon>Gunneridae</taxon>
        <taxon>Pentapetalae</taxon>
        <taxon>asterids</taxon>
        <taxon>campanulids</taxon>
        <taxon>Escalloniales</taxon>
        <taxon>Escalloniaceae</taxon>
        <taxon>Escallonia</taxon>
    </lineage>
</organism>
<dbReference type="GO" id="GO:0000489">
    <property type="term" value="P:maturation of SSU-rRNA from tetracistronic rRNA transcript (SSU-rRNA, LSU-rRNA, 4.5S-rRNA, 5S-rRNA)"/>
    <property type="evidence" value="ECO:0007669"/>
    <property type="project" value="TreeGrafter"/>
</dbReference>
<evidence type="ECO:0000256" key="1">
    <source>
        <dbReference type="SAM" id="MobiDB-lite"/>
    </source>
</evidence>
<keyword evidence="3" id="KW-1185">Reference proteome</keyword>
<feature type="region of interest" description="Disordered" evidence="1">
    <location>
        <begin position="50"/>
        <end position="76"/>
    </location>
</feature>
<gene>
    <name evidence="2" type="ORF">RJ639_040798</name>
</gene>
<dbReference type="GO" id="GO:0000488">
    <property type="term" value="P:maturation of LSU-rRNA from tetracistronic rRNA transcript (SSU-rRNA, LSU-rRNA, 4.5S-rRNA, 5S-rRNA)"/>
    <property type="evidence" value="ECO:0007669"/>
    <property type="project" value="TreeGrafter"/>
</dbReference>
<proteinExistence type="predicted"/>
<reference evidence="2" key="1">
    <citation type="submission" date="2022-12" db="EMBL/GenBank/DDBJ databases">
        <title>Draft genome assemblies for two species of Escallonia (Escalloniales).</title>
        <authorList>
            <person name="Chanderbali A."/>
            <person name="Dervinis C."/>
            <person name="Anghel I."/>
            <person name="Soltis D."/>
            <person name="Soltis P."/>
            <person name="Zapata F."/>
        </authorList>
    </citation>
    <scope>NUCLEOTIDE SEQUENCE</scope>
    <source>
        <strain evidence="2">UCBG64.0493</strain>
        <tissue evidence="2">Leaf</tissue>
    </source>
</reference>
<dbReference type="GO" id="GO:0009507">
    <property type="term" value="C:chloroplast"/>
    <property type="evidence" value="ECO:0007669"/>
    <property type="project" value="TreeGrafter"/>
</dbReference>
<dbReference type="Gene3D" id="3.30.70.1560">
    <property type="entry name" value="Alpha-L RNA-binding motif"/>
    <property type="match status" value="1"/>
</dbReference>
<dbReference type="EMBL" id="JAVXUP010000470">
    <property type="protein sequence ID" value="KAK3027209.1"/>
    <property type="molecule type" value="Genomic_DNA"/>
</dbReference>
<evidence type="ECO:0000313" key="2">
    <source>
        <dbReference type="EMBL" id="KAK3027209.1"/>
    </source>
</evidence>
<dbReference type="InterPro" id="IPR050343">
    <property type="entry name" value="RsuA_PseudoU_synthase"/>
</dbReference>
<dbReference type="SUPFAM" id="SSF55120">
    <property type="entry name" value="Pseudouridine synthase"/>
    <property type="match status" value="1"/>
</dbReference>